<evidence type="ECO:0000256" key="7">
    <source>
        <dbReference type="SAM" id="Phobius"/>
    </source>
</evidence>
<dbReference type="SUPFAM" id="SSF103473">
    <property type="entry name" value="MFS general substrate transporter"/>
    <property type="match status" value="1"/>
</dbReference>
<keyword evidence="3" id="KW-1003">Cell membrane</keyword>
<dbReference type="InterPro" id="IPR050171">
    <property type="entry name" value="MFS_Transporters"/>
</dbReference>
<evidence type="ECO:0000313" key="8">
    <source>
        <dbReference type="EMBL" id="MBT0773324.1"/>
    </source>
</evidence>
<keyword evidence="2" id="KW-0813">Transport</keyword>
<comment type="caution">
    <text evidence="8">The sequence shown here is derived from an EMBL/GenBank/DDBJ whole genome shotgun (WGS) entry which is preliminary data.</text>
</comment>
<keyword evidence="5 7" id="KW-1133">Transmembrane helix</keyword>
<feature type="transmembrane region" description="Helical" evidence="7">
    <location>
        <begin position="386"/>
        <end position="408"/>
    </location>
</feature>
<name>A0ABS5TR25_9ACTN</name>
<feature type="transmembrane region" description="Helical" evidence="7">
    <location>
        <begin position="223"/>
        <end position="249"/>
    </location>
</feature>
<feature type="transmembrane region" description="Helical" evidence="7">
    <location>
        <begin position="99"/>
        <end position="125"/>
    </location>
</feature>
<accession>A0ABS5TR25</accession>
<evidence type="ECO:0000313" key="9">
    <source>
        <dbReference type="Proteomes" id="UP001197247"/>
    </source>
</evidence>
<keyword evidence="6 7" id="KW-0472">Membrane</keyword>
<comment type="subcellular location">
    <subcellularLocation>
        <location evidence="1">Cell membrane</location>
        <topology evidence="1">Multi-pass membrane protein</topology>
    </subcellularLocation>
</comment>
<keyword evidence="9" id="KW-1185">Reference proteome</keyword>
<dbReference type="InterPro" id="IPR036259">
    <property type="entry name" value="MFS_trans_sf"/>
</dbReference>
<evidence type="ECO:0000256" key="5">
    <source>
        <dbReference type="ARBA" id="ARBA00022989"/>
    </source>
</evidence>
<evidence type="ECO:0000256" key="1">
    <source>
        <dbReference type="ARBA" id="ARBA00004651"/>
    </source>
</evidence>
<organism evidence="8 9">
    <name type="scientific">Kineosporia corallincola</name>
    <dbReference type="NCBI Taxonomy" id="2835133"/>
    <lineage>
        <taxon>Bacteria</taxon>
        <taxon>Bacillati</taxon>
        <taxon>Actinomycetota</taxon>
        <taxon>Actinomycetes</taxon>
        <taxon>Kineosporiales</taxon>
        <taxon>Kineosporiaceae</taxon>
        <taxon>Kineosporia</taxon>
    </lineage>
</organism>
<feature type="transmembrane region" description="Helical" evidence="7">
    <location>
        <begin position="153"/>
        <end position="172"/>
    </location>
</feature>
<evidence type="ECO:0000256" key="6">
    <source>
        <dbReference type="ARBA" id="ARBA00023136"/>
    </source>
</evidence>
<evidence type="ECO:0000256" key="3">
    <source>
        <dbReference type="ARBA" id="ARBA00022475"/>
    </source>
</evidence>
<evidence type="ECO:0000256" key="4">
    <source>
        <dbReference type="ARBA" id="ARBA00022692"/>
    </source>
</evidence>
<feature type="transmembrane region" description="Helical" evidence="7">
    <location>
        <begin position="178"/>
        <end position="202"/>
    </location>
</feature>
<reference evidence="8 9" key="1">
    <citation type="submission" date="2021-05" db="EMBL/GenBank/DDBJ databases">
        <title>Kineosporia and Streptomyces sp. nov. two new marine actinobacteria isolated from Coral.</title>
        <authorList>
            <person name="Buangrab K."/>
            <person name="Sutthacheep M."/>
            <person name="Yeemin T."/>
            <person name="Harunari E."/>
            <person name="Igarashi Y."/>
            <person name="Kanchanasin P."/>
            <person name="Tanasupawat S."/>
            <person name="Phongsopitanun W."/>
        </authorList>
    </citation>
    <scope>NUCLEOTIDE SEQUENCE [LARGE SCALE GENOMIC DNA]</scope>
    <source>
        <strain evidence="8 9">J2-2</strain>
    </source>
</reference>
<dbReference type="Proteomes" id="UP001197247">
    <property type="component" value="Unassembled WGS sequence"/>
</dbReference>
<evidence type="ECO:0000256" key="2">
    <source>
        <dbReference type="ARBA" id="ARBA00022448"/>
    </source>
</evidence>
<feature type="transmembrane region" description="Helical" evidence="7">
    <location>
        <begin position="358"/>
        <end position="379"/>
    </location>
</feature>
<dbReference type="Pfam" id="PF07690">
    <property type="entry name" value="MFS_1"/>
    <property type="match status" value="1"/>
</dbReference>
<feature type="transmembrane region" description="Helical" evidence="7">
    <location>
        <begin position="297"/>
        <end position="327"/>
    </location>
</feature>
<gene>
    <name evidence="8" type="ORF">KIH74_30545</name>
</gene>
<dbReference type="PANTHER" id="PTHR23517">
    <property type="entry name" value="RESISTANCE PROTEIN MDTM, PUTATIVE-RELATED-RELATED"/>
    <property type="match status" value="1"/>
</dbReference>
<feature type="transmembrane region" description="Helical" evidence="7">
    <location>
        <begin position="60"/>
        <end position="79"/>
    </location>
</feature>
<dbReference type="RefSeq" id="WP_214159860.1">
    <property type="nucleotide sequence ID" value="NZ_JAHBAY010000016.1"/>
</dbReference>
<protein>
    <submittedName>
        <fullName evidence="8">MFS transporter</fullName>
    </submittedName>
</protein>
<proteinExistence type="predicted"/>
<feature type="transmembrane region" description="Helical" evidence="7">
    <location>
        <begin position="26"/>
        <end position="48"/>
    </location>
</feature>
<dbReference type="Gene3D" id="1.20.1250.20">
    <property type="entry name" value="MFS general substrate transporter like domains"/>
    <property type="match status" value="1"/>
</dbReference>
<dbReference type="InterPro" id="IPR011701">
    <property type="entry name" value="MFS"/>
</dbReference>
<sequence length="425" mass="43955">MSGSPAAPLTALARHYMLPEDRSHRILVFFILVNTFGQGMYLSAGLLYLTRSVGFPASQVGLALTVAGVLSLPAGVLIGRLSDRHGPRNLTMILLVVEGFAMLALTLVGNLAALLVVATVGAVGLQGSRTMRAVLIGRAGGGERVRLRSYMRAVSNFSMALGSAAGAVALQLDNRPGYLTVIVINGLTFFVSAAVLALLPAYPPVPAPPGAAPGRARVTGNRPFLAVTLLNAVMTLQYPVLTVALPLWISEHTDAPRAMVSAVLVVNTVLVVLLQVRVGQSVTDGRAAVRAMRTAGFVFLATSVAFSVTGHLSAWTASAVLLVAMAVHTFGELWHAAASFELAYGLAPEHAQGEYQGVFAFGVSGAMAVAPGLLTLLCLDWAPQGWYVLGGLLLLSGLLTGPAAAAAARRAGVADSSGTTKLLTS</sequence>
<dbReference type="PANTHER" id="PTHR23517:SF2">
    <property type="entry name" value="MULTIDRUG RESISTANCE PROTEIN MDTH"/>
    <property type="match status" value="1"/>
</dbReference>
<keyword evidence="4 7" id="KW-0812">Transmembrane</keyword>
<dbReference type="EMBL" id="JAHBAY010000016">
    <property type="protein sequence ID" value="MBT0773324.1"/>
    <property type="molecule type" value="Genomic_DNA"/>
</dbReference>
<feature type="transmembrane region" description="Helical" evidence="7">
    <location>
        <begin position="255"/>
        <end position="276"/>
    </location>
</feature>